<organism evidence="2">
    <name type="scientific">Psilocybe cubensis</name>
    <name type="common">Psychedelic mushroom</name>
    <name type="synonym">Stropharia cubensis</name>
    <dbReference type="NCBI Taxonomy" id="181762"/>
    <lineage>
        <taxon>Eukaryota</taxon>
        <taxon>Fungi</taxon>
        <taxon>Dikarya</taxon>
        <taxon>Basidiomycota</taxon>
        <taxon>Agaricomycotina</taxon>
        <taxon>Agaricomycetes</taxon>
        <taxon>Agaricomycetidae</taxon>
        <taxon>Agaricales</taxon>
        <taxon>Agaricineae</taxon>
        <taxon>Strophariaceae</taxon>
        <taxon>Psilocybe</taxon>
    </lineage>
</organism>
<gene>
    <name evidence="2" type="ORF">JR316_010847</name>
</gene>
<evidence type="ECO:0000256" key="1">
    <source>
        <dbReference type="SAM" id="MobiDB-lite"/>
    </source>
</evidence>
<sequence length="263" mass="28992">MSNSSSRLESATLTDGAQTRDRLLILNKVIDLAKLCTNYINDHEKNEAATGHDSALVVSKIVAETFEVFPTNFNSPVDPLSILDKLSTKVNLMQSQFGASVPLDNVSDVAEKFSFKKEDLKTSKWARKAHRNEPSAAFDSIPDVPLRIQGTVDKRKRKADDIGLIEVNGVDQDPVPEQLSTAAPTYRIIVPSNRVSNIPDSDEATPVAASSSSDPKKRLHDEELSGKENEAEAPVKKRSKKRKGPLIFREGSRKSSRKKKTPE</sequence>
<reference evidence="2" key="1">
    <citation type="submission" date="2021-02" db="EMBL/GenBank/DDBJ databases">
        <title>Psilocybe cubensis genome.</title>
        <authorList>
            <person name="Mckernan K.J."/>
            <person name="Crawford S."/>
            <person name="Trippe A."/>
            <person name="Kane L.T."/>
            <person name="Mclaughlin S."/>
        </authorList>
    </citation>
    <scope>NUCLEOTIDE SEQUENCE [LARGE SCALE GENOMIC DNA]</scope>
    <source>
        <strain evidence="2">MGC-MH-2018</strain>
    </source>
</reference>
<dbReference type="EMBL" id="JAFIQS010000012">
    <property type="protein sequence ID" value="KAG5164341.1"/>
    <property type="molecule type" value="Genomic_DNA"/>
</dbReference>
<dbReference type="AlphaFoldDB" id="A0A8H7XQU4"/>
<comment type="caution">
    <text evidence="2">The sequence shown here is derived from an EMBL/GenBank/DDBJ whole genome shotgun (WGS) entry which is preliminary data.</text>
</comment>
<accession>A0A8H7XQU4</accession>
<name>A0A8H7XQU4_PSICU</name>
<feature type="compositionally biased region" description="Basic residues" evidence="1">
    <location>
        <begin position="254"/>
        <end position="263"/>
    </location>
</feature>
<evidence type="ECO:0000313" key="2">
    <source>
        <dbReference type="EMBL" id="KAG5164341.1"/>
    </source>
</evidence>
<proteinExistence type="predicted"/>
<feature type="region of interest" description="Disordered" evidence="1">
    <location>
        <begin position="194"/>
        <end position="263"/>
    </location>
</feature>
<protein>
    <submittedName>
        <fullName evidence="2">Uncharacterized protein</fullName>
    </submittedName>
</protein>
<feature type="compositionally biased region" description="Basic and acidic residues" evidence="1">
    <location>
        <begin position="214"/>
        <end position="235"/>
    </location>
</feature>